<comment type="caution">
    <text evidence="1">The sequence shown here is derived from an EMBL/GenBank/DDBJ whole genome shotgun (WGS) entry which is preliminary data.</text>
</comment>
<reference evidence="1 2" key="1">
    <citation type="journal article" date="2022" name="Nat. Ecol. Evol.">
        <title>A masculinizing supergene underlies an exaggerated male reproductive morph in a spider.</title>
        <authorList>
            <person name="Hendrickx F."/>
            <person name="De Corte Z."/>
            <person name="Sonet G."/>
            <person name="Van Belleghem S.M."/>
            <person name="Kostlbacher S."/>
            <person name="Vangestel C."/>
        </authorList>
    </citation>
    <scope>NUCLEOTIDE SEQUENCE [LARGE SCALE GENOMIC DNA]</scope>
    <source>
        <strain evidence="1">W744_W776</strain>
    </source>
</reference>
<accession>A0AAV6TDN2</accession>
<sequence>MHLANTTFKPPMAQLLHSTTDLGDRSADGRMGLCTQTVGQSPGQGLARSVWQAHSKRSFIALSGWRFIPGSTALKRIRCWLSFCLPCI</sequence>
<dbReference type="Proteomes" id="UP000827092">
    <property type="component" value="Unassembled WGS sequence"/>
</dbReference>
<name>A0AAV6TDN2_9ARAC</name>
<evidence type="ECO:0000313" key="2">
    <source>
        <dbReference type="Proteomes" id="UP000827092"/>
    </source>
</evidence>
<keyword evidence="2" id="KW-1185">Reference proteome</keyword>
<proteinExistence type="predicted"/>
<dbReference type="EMBL" id="JAFNEN010006366">
    <property type="protein sequence ID" value="KAG8156049.1"/>
    <property type="molecule type" value="Genomic_DNA"/>
</dbReference>
<organism evidence="1 2">
    <name type="scientific">Oedothorax gibbosus</name>
    <dbReference type="NCBI Taxonomy" id="931172"/>
    <lineage>
        <taxon>Eukaryota</taxon>
        <taxon>Metazoa</taxon>
        <taxon>Ecdysozoa</taxon>
        <taxon>Arthropoda</taxon>
        <taxon>Chelicerata</taxon>
        <taxon>Arachnida</taxon>
        <taxon>Araneae</taxon>
        <taxon>Araneomorphae</taxon>
        <taxon>Entelegynae</taxon>
        <taxon>Araneoidea</taxon>
        <taxon>Linyphiidae</taxon>
        <taxon>Erigoninae</taxon>
        <taxon>Oedothorax</taxon>
    </lineage>
</organism>
<dbReference type="AlphaFoldDB" id="A0AAV6TDN2"/>
<protein>
    <submittedName>
        <fullName evidence="1">Uncharacterized protein</fullName>
    </submittedName>
</protein>
<gene>
    <name evidence="1" type="ORF">JTE90_012841</name>
</gene>
<evidence type="ECO:0000313" key="1">
    <source>
        <dbReference type="EMBL" id="KAG8156049.1"/>
    </source>
</evidence>